<dbReference type="PANTHER" id="PTHR11851:SF49">
    <property type="entry name" value="MITOCHONDRIAL-PROCESSING PEPTIDASE SUBUNIT ALPHA"/>
    <property type="match status" value="1"/>
</dbReference>
<comment type="similarity">
    <text evidence="2 5">Belongs to the peptidase M16 family.</text>
</comment>
<dbReference type="Proteomes" id="UP000694865">
    <property type="component" value="Unplaced"/>
</dbReference>
<dbReference type="Gene3D" id="3.30.830.10">
    <property type="entry name" value="Metalloenzyme, LuxS/M16 peptidase-like"/>
    <property type="match status" value="2"/>
</dbReference>
<reference evidence="10" key="1">
    <citation type="submission" date="2025-08" db="UniProtKB">
        <authorList>
            <consortium name="RefSeq"/>
        </authorList>
    </citation>
    <scope>IDENTIFICATION</scope>
    <source>
        <tissue evidence="10">Testes</tissue>
    </source>
</reference>
<dbReference type="InterPro" id="IPR007863">
    <property type="entry name" value="Peptidase_M16_C"/>
</dbReference>
<feature type="region of interest" description="Disordered" evidence="6">
    <location>
        <begin position="1"/>
        <end position="39"/>
    </location>
</feature>
<evidence type="ECO:0000256" key="3">
    <source>
        <dbReference type="ARBA" id="ARBA00030006"/>
    </source>
</evidence>
<dbReference type="InterPro" id="IPR011249">
    <property type="entry name" value="Metalloenz_LuxS/M16"/>
</dbReference>
<organism evidence="9 10">
    <name type="scientific">Saccoglossus kowalevskii</name>
    <name type="common">Acorn worm</name>
    <dbReference type="NCBI Taxonomy" id="10224"/>
    <lineage>
        <taxon>Eukaryota</taxon>
        <taxon>Metazoa</taxon>
        <taxon>Hemichordata</taxon>
        <taxon>Enteropneusta</taxon>
        <taxon>Harrimaniidae</taxon>
        <taxon>Saccoglossus</taxon>
    </lineage>
</organism>
<dbReference type="InterPro" id="IPR001431">
    <property type="entry name" value="Pept_M16_Zn_BS"/>
</dbReference>
<comment type="function">
    <text evidence="1">Substrate recognition and binding subunit of the essential mitochondrial processing protease (MPP), which cleaves the mitochondrial sequence off newly imported precursors proteins.</text>
</comment>
<keyword evidence="9" id="KW-1185">Reference proteome</keyword>
<evidence type="ECO:0000256" key="1">
    <source>
        <dbReference type="ARBA" id="ARBA00002123"/>
    </source>
</evidence>
<dbReference type="InterPro" id="IPR050361">
    <property type="entry name" value="MPP/UQCRC_Complex"/>
</dbReference>
<name>A0ABM0GT57_SACKO</name>
<dbReference type="Pfam" id="PF05193">
    <property type="entry name" value="Peptidase_M16_C"/>
    <property type="match status" value="1"/>
</dbReference>
<evidence type="ECO:0000259" key="8">
    <source>
        <dbReference type="Pfam" id="PF05193"/>
    </source>
</evidence>
<accession>A0ABM0GT57</accession>
<evidence type="ECO:0000256" key="6">
    <source>
        <dbReference type="SAM" id="MobiDB-lite"/>
    </source>
</evidence>
<protein>
    <recommendedName>
        <fullName evidence="3">Alpha-MPP</fullName>
    </recommendedName>
    <alternativeName>
        <fullName evidence="4">Inactive zinc metalloprotease alpha</fullName>
    </alternativeName>
</protein>
<sequence length="508" mass="56319">MSQSSQNGPRSFCSRHGSPETIPLTQPLPGLPKPKYATTTEHTHETKVTTLSNGLRVASQNKFGQFSTLGVFVNSGSRYEIDYKNGVSHFLEKLAFMSSSKFESRDHIMKELEKYGGIVDSQSSRDTMVYAMSVESTGLDAGVCVLADAVLHPLLTPEEIELAALTIQFELEDLRLRPDPEPLLTEMIHAAGYQGNTLGLPRLSPKDNVSIIDRTEILNFMYNYYVPSRMVLAGVGMEHEDLVELASKYFISNTPVWNREFDGTLSKGADDSISQYTGGIVMEERNMANIAPGTPIPELAHIVIGLQSCGHKEDDFIPFAVLNMMMGGGGSFSAGGPGKGMYTRLYLNVLNRYHWMYSAAAMHHSYEDSGIFCIHASANPAMLKELVEIIVKEFVNMAGNVEFMELCRAKTQLKSMLMMNLESRPIVFEDVGRQVLAMGYRKPPEEFCRLIDSVTEDDIIRVATRMLRTKPSVAAMGDLKKMPDFVDICAGLASKSGRLPRRFSLFGN</sequence>
<dbReference type="SUPFAM" id="SSF63411">
    <property type="entry name" value="LuxS/MPP-like metallohydrolase"/>
    <property type="match status" value="2"/>
</dbReference>
<dbReference type="InterPro" id="IPR011765">
    <property type="entry name" value="Pept_M16_N"/>
</dbReference>
<proteinExistence type="inferred from homology"/>
<evidence type="ECO:0000259" key="7">
    <source>
        <dbReference type="Pfam" id="PF00675"/>
    </source>
</evidence>
<gene>
    <name evidence="10" type="primary">LOC100367989</name>
</gene>
<evidence type="ECO:0000256" key="5">
    <source>
        <dbReference type="RuleBase" id="RU004447"/>
    </source>
</evidence>
<dbReference type="PROSITE" id="PS00143">
    <property type="entry name" value="INSULINASE"/>
    <property type="match status" value="1"/>
</dbReference>
<evidence type="ECO:0000256" key="4">
    <source>
        <dbReference type="ARBA" id="ARBA00032315"/>
    </source>
</evidence>
<feature type="domain" description="Peptidase M16 N-terminal" evidence="7">
    <location>
        <begin position="56"/>
        <end position="205"/>
    </location>
</feature>
<dbReference type="PANTHER" id="PTHR11851">
    <property type="entry name" value="METALLOPROTEASE"/>
    <property type="match status" value="1"/>
</dbReference>
<evidence type="ECO:0000256" key="2">
    <source>
        <dbReference type="ARBA" id="ARBA00007261"/>
    </source>
</evidence>
<dbReference type="GeneID" id="100367989"/>
<feature type="domain" description="Peptidase M16 C-terminal" evidence="8">
    <location>
        <begin position="212"/>
        <end position="413"/>
    </location>
</feature>
<evidence type="ECO:0000313" key="10">
    <source>
        <dbReference type="RefSeq" id="XP_002736805.1"/>
    </source>
</evidence>
<dbReference type="Pfam" id="PF00675">
    <property type="entry name" value="Peptidase_M16"/>
    <property type="match status" value="1"/>
</dbReference>
<evidence type="ECO:0000313" key="9">
    <source>
        <dbReference type="Proteomes" id="UP000694865"/>
    </source>
</evidence>
<dbReference type="RefSeq" id="XP_002736805.1">
    <property type="nucleotide sequence ID" value="XM_002736759.2"/>
</dbReference>